<evidence type="ECO:0000256" key="7">
    <source>
        <dbReference type="ARBA" id="ARBA00023141"/>
    </source>
</evidence>
<dbReference type="Pfam" id="PF00697">
    <property type="entry name" value="PRAI"/>
    <property type="match status" value="1"/>
</dbReference>
<dbReference type="OrthoDB" id="9786954at2"/>
<evidence type="ECO:0000313" key="12">
    <source>
        <dbReference type="Proteomes" id="UP000287527"/>
    </source>
</evidence>
<dbReference type="CDD" id="cd00405">
    <property type="entry name" value="PRAI"/>
    <property type="match status" value="1"/>
</dbReference>
<dbReference type="PANTHER" id="PTHR42894">
    <property type="entry name" value="N-(5'-PHOSPHORIBOSYL)ANTHRANILATE ISOMERASE"/>
    <property type="match status" value="1"/>
</dbReference>
<gene>
    <name evidence="9" type="primary">trpF</name>
    <name evidence="11" type="ORF">EPI11_17795</name>
</gene>
<dbReference type="RefSeq" id="WP_128391346.1">
    <property type="nucleotide sequence ID" value="NZ_SBII01000016.1"/>
</dbReference>
<dbReference type="InterPro" id="IPR013785">
    <property type="entry name" value="Aldolase_TIM"/>
</dbReference>
<evidence type="ECO:0000256" key="2">
    <source>
        <dbReference type="ARBA" id="ARBA00004664"/>
    </source>
</evidence>
<keyword evidence="8 9" id="KW-0413">Isomerase</keyword>
<evidence type="ECO:0000256" key="8">
    <source>
        <dbReference type="ARBA" id="ARBA00023235"/>
    </source>
</evidence>
<proteinExistence type="inferred from homology"/>
<sequence>MKIKICGMKYPENIKDIALLKPDHLGFIFYSASKRFVGEDFKFSDFEKTMANIDRVAVFVNESNTVMEKMVEQYNINIIQLHGDESPQQCKDLKEKRYIVIKAFSMAEGFDFSILKDYELVTDYFLFDTKTTGYGGSGQAFNWQLLNQYNLSRPFFLSGGLGVHNIEQFLEFSHPMLHGYDFNSRLEIKPGLKDKESASLIIDKIKKI</sequence>
<dbReference type="InterPro" id="IPR001240">
    <property type="entry name" value="PRAI_dom"/>
</dbReference>
<name>A0A444GLN8_9FLAO</name>
<dbReference type="InterPro" id="IPR011060">
    <property type="entry name" value="RibuloseP-bd_barrel"/>
</dbReference>
<dbReference type="GO" id="GO:0004640">
    <property type="term" value="F:phosphoribosylanthranilate isomerase activity"/>
    <property type="evidence" value="ECO:0007669"/>
    <property type="project" value="UniProtKB-UniRule"/>
</dbReference>
<keyword evidence="6 9" id="KW-0822">Tryptophan biosynthesis</keyword>
<evidence type="ECO:0000256" key="9">
    <source>
        <dbReference type="HAMAP-Rule" id="MF_00135"/>
    </source>
</evidence>
<dbReference type="EMBL" id="SBII01000016">
    <property type="protein sequence ID" value="RWW91894.1"/>
    <property type="molecule type" value="Genomic_DNA"/>
</dbReference>
<comment type="similarity">
    <text evidence="9">Belongs to the TrpF family.</text>
</comment>
<evidence type="ECO:0000256" key="1">
    <source>
        <dbReference type="ARBA" id="ARBA00001164"/>
    </source>
</evidence>
<dbReference type="InterPro" id="IPR044643">
    <property type="entry name" value="TrpF_fam"/>
</dbReference>
<comment type="pathway">
    <text evidence="2 9">Amino-acid biosynthesis; L-tryptophan biosynthesis; L-tryptophan from chorismate: step 3/5.</text>
</comment>
<dbReference type="PANTHER" id="PTHR42894:SF1">
    <property type="entry name" value="N-(5'-PHOSPHORIBOSYL)ANTHRANILATE ISOMERASE"/>
    <property type="match status" value="1"/>
</dbReference>
<comment type="catalytic activity">
    <reaction evidence="1 9">
        <text>N-(5-phospho-beta-D-ribosyl)anthranilate = 1-(2-carboxyphenylamino)-1-deoxy-D-ribulose 5-phosphate</text>
        <dbReference type="Rhea" id="RHEA:21540"/>
        <dbReference type="ChEBI" id="CHEBI:18277"/>
        <dbReference type="ChEBI" id="CHEBI:58613"/>
        <dbReference type="EC" id="5.3.1.24"/>
    </reaction>
</comment>
<keyword evidence="7 9" id="KW-0057">Aromatic amino acid biosynthesis</keyword>
<dbReference type="AlphaFoldDB" id="A0A444GLN8"/>
<keyword evidence="5 9" id="KW-0028">Amino-acid biosynthesis</keyword>
<comment type="caution">
    <text evidence="11">The sequence shown here is derived from an EMBL/GenBank/DDBJ whole genome shotgun (WGS) entry which is preliminary data.</text>
</comment>
<accession>A0A444GLN8</accession>
<dbReference type="UniPathway" id="UPA00035">
    <property type="reaction ID" value="UER00042"/>
</dbReference>
<dbReference type="SUPFAM" id="SSF51366">
    <property type="entry name" value="Ribulose-phoshate binding barrel"/>
    <property type="match status" value="1"/>
</dbReference>
<evidence type="ECO:0000256" key="6">
    <source>
        <dbReference type="ARBA" id="ARBA00022822"/>
    </source>
</evidence>
<evidence type="ECO:0000256" key="3">
    <source>
        <dbReference type="ARBA" id="ARBA00012572"/>
    </source>
</evidence>
<evidence type="ECO:0000256" key="4">
    <source>
        <dbReference type="ARBA" id="ARBA00022272"/>
    </source>
</evidence>
<evidence type="ECO:0000256" key="5">
    <source>
        <dbReference type="ARBA" id="ARBA00022605"/>
    </source>
</evidence>
<evidence type="ECO:0000259" key="10">
    <source>
        <dbReference type="Pfam" id="PF00697"/>
    </source>
</evidence>
<dbReference type="Proteomes" id="UP000287527">
    <property type="component" value="Unassembled WGS sequence"/>
</dbReference>
<reference evidence="11 12" key="1">
    <citation type="submission" date="2019-01" db="EMBL/GenBank/DDBJ databases">
        <title>Flavobacterium sp. nov.,isolated from freshwater.</title>
        <authorList>
            <person name="Zhang R."/>
            <person name="Du Z.-J."/>
        </authorList>
    </citation>
    <scope>NUCLEOTIDE SEQUENCE [LARGE SCALE GENOMIC DNA]</scope>
    <source>
        <strain evidence="11 12">1E403</strain>
    </source>
</reference>
<evidence type="ECO:0000313" key="11">
    <source>
        <dbReference type="EMBL" id="RWW91894.1"/>
    </source>
</evidence>
<organism evidence="11 12">
    <name type="scientific">Flavobacterium cerinum</name>
    <dbReference type="NCBI Taxonomy" id="2502784"/>
    <lineage>
        <taxon>Bacteria</taxon>
        <taxon>Pseudomonadati</taxon>
        <taxon>Bacteroidota</taxon>
        <taxon>Flavobacteriia</taxon>
        <taxon>Flavobacteriales</taxon>
        <taxon>Flavobacteriaceae</taxon>
        <taxon>Flavobacterium</taxon>
    </lineage>
</organism>
<protein>
    <recommendedName>
        <fullName evidence="4 9">N-(5'-phosphoribosyl)anthranilate isomerase</fullName>
        <shortName evidence="9">PRAI</shortName>
        <ecNumber evidence="3 9">5.3.1.24</ecNumber>
    </recommendedName>
</protein>
<dbReference type="Gene3D" id="3.20.20.70">
    <property type="entry name" value="Aldolase class I"/>
    <property type="match status" value="1"/>
</dbReference>
<dbReference type="GO" id="GO:0000162">
    <property type="term" value="P:L-tryptophan biosynthetic process"/>
    <property type="evidence" value="ECO:0007669"/>
    <property type="project" value="UniProtKB-UniRule"/>
</dbReference>
<dbReference type="EC" id="5.3.1.24" evidence="3 9"/>
<dbReference type="HAMAP" id="MF_00135">
    <property type="entry name" value="PRAI"/>
    <property type="match status" value="1"/>
</dbReference>
<feature type="domain" description="N-(5'phosphoribosyl) anthranilate isomerase (PRAI)" evidence="10">
    <location>
        <begin position="3"/>
        <end position="202"/>
    </location>
</feature>
<keyword evidence="12" id="KW-1185">Reference proteome</keyword>